<dbReference type="PROSITE" id="PS00478">
    <property type="entry name" value="LIM_DOMAIN_1"/>
    <property type="match status" value="1"/>
</dbReference>
<evidence type="ECO:0000256" key="2">
    <source>
        <dbReference type="ARBA" id="ARBA00022833"/>
    </source>
</evidence>
<evidence type="ECO:0000259" key="5">
    <source>
        <dbReference type="PROSITE" id="PS50023"/>
    </source>
</evidence>
<evidence type="ECO:0000313" key="6">
    <source>
        <dbReference type="EMBL" id="CAH2353615.1"/>
    </source>
</evidence>
<feature type="compositionally biased region" description="Polar residues" evidence="4">
    <location>
        <begin position="184"/>
        <end position="219"/>
    </location>
</feature>
<feature type="region of interest" description="Disordered" evidence="4">
    <location>
        <begin position="582"/>
        <end position="651"/>
    </location>
</feature>
<evidence type="ECO:0000313" key="7">
    <source>
        <dbReference type="Proteomes" id="UP000837801"/>
    </source>
</evidence>
<feature type="compositionally biased region" description="Polar residues" evidence="4">
    <location>
        <begin position="269"/>
        <end position="280"/>
    </location>
</feature>
<feature type="compositionally biased region" description="Low complexity" evidence="4">
    <location>
        <begin position="369"/>
        <end position="383"/>
    </location>
</feature>
<dbReference type="Pfam" id="PF00412">
    <property type="entry name" value="LIM"/>
    <property type="match status" value="1"/>
</dbReference>
<dbReference type="PROSITE" id="PS50023">
    <property type="entry name" value="LIM_DOMAIN_2"/>
    <property type="match status" value="1"/>
</dbReference>
<feature type="region of interest" description="Disordered" evidence="4">
    <location>
        <begin position="1"/>
        <end position="22"/>
    </location>
</feature>
<keyword evidence="1 3" id="KW-0479">Metal-binding</keyword>
<feature type="region of interest" description="Disordered" evidence="4">
    <location>
        <begin position="44"/>
        <end position="333"/>
    </location>
</feature>
<evidence type="ECO:0000256" key="1">
    <source>
        <dbReference type="ARBA" id="ARBA00022723"/>
    </source>
</evidence>
<dbReference type="SMART" id="SM00132">
    <property type="entry name" value="LIM"/>
    <property type="match status" value="2"/>
</dbReference>
<dbReference type="EMBL" id="CAKXYY010000011">
    <property type="protein sequence ID" value="CAH2353615.1"/>
    <property type="molecule type" value="Genomic_DNA"/>
</dbReference>
<feature type="compositionally biased region" description="Polar residues" evidence="4">
    <location>
        <begin position="354"/>
        <end position="368"/>
    </location>
</feature>
<protein>
    <recommendedName>
        <fullName evidence="5">LIM zinc-binding domain-containing protein</fullName>
    </recommendedName>
</protein>
<dbReference type="SUPFAM" id="SSF57716">
    <property type="entry name" value="Glucocorticoid receptor-like (DNA-binding domain)"/>
    <property type="match status" value="1"/>
</dbReference>
<keyword evidence="2 3" id="KW-0862">Zinc</keyword>
<sequence>MTRLESLPKYFRAEPSPKIIDSAFPPFKVEHRYRGVYERAGFDVNLSGIGNKPDNSSIRSRPKQQQQQHQQQQQQQQYHHRQDKPISPTRDRFNSAPSNGPAGGHMAGNGPLNGNVRDGVPRTGSQTSHGDSTNSSTSSGSGERYRTQTFRSQTTASQTSLPKSGYQKPLQPYQSQNSQSNPSIHSETSTHSSRSNLTQVQEQNYQGSALPRQPQQQQPYGAYSDFDDPYSKPITSERLPYGGSAPEINNPYPTSTENPYAASIGNPYGHQNQSSISKSIPESIHHSHHVNPSMDGDFDFSPQPNHFPSYEHNDYNNHNQNPSISYSDSTSSRNKKNLMIKIQDSNYNHDDIDTNSVPSPNMFYDNSYNMANTNNSTQNTSVNRDGNGSPDSTGAVVEDAPPSQLTESQKNDLPYPIHRDQSLIKKNKRLSSSLDDFKRDVEDVKKHTPQQKQQPEFETFQDVSNHLNSHGNNEYQTYLNTQQLTPDGQRYHPRHSQMSMVSSILSKDSINDEDAEIERELERQLQSLKTGGENRAERPEAEVIEKIPEEIPEEVEEEQVNHKYAAATVPTFNIQTEDQYDNEAHNQDLSTSTPYPMEENLNEVDDDVPPRSIPLQTNEPFDPRLKSRQRKEPLYDDEPQSPSVPGLSINHSYADEEVVPLEQMDTSIEKELKFLNFPIDSASQAKQQPELAEMHLPGKGPCRTCFRSVLSNGSGSQKAIFSKTGELSGQWHRSCFECSYETCSIKFKKGIQCYALNDNPYCHIHYHELNNTLCQHCKDGIEGECIENELGQKWHLRCLSCYHCGKGIQEDYYLVNGEVFCESDALYRIQQDRNKSKQNKIEKRRTRLLFVD</sequence>
<dbReference type="GO" id="GO:0030695">
    <property type="term" value="F:GTPase regulator activity"/>
    <property type="evidence" value="ECO:0007669"/>
    <property type="project" value="UniProtKB-ARBA"/>
</dbReference>
<dbReference type="GO" id="GO:0046872">
    <property type="term" value="F:metal ion binding"/>
    <property type="evidence" value="ECO:0007669"/>
    <property type="project" value="UniProtKB-KW"/>
</dbReference>
<reference evidence="6" key="1">
    <citation type="submission" date="2022-03" db="EMBL/GenBank/DDBJ databases">
        <authorList>
            <person name="Legras J.-L."/>
            <person name="Devillers H."/>
            <person name="Grondin C."/>
        </authorList>
    </citation>
    <scope>NUCLEOTIDE SEQUENCE</scope>
    <source>
        <strain evidence="6">CLIB 1423</strain>
    </source>
</reference>
<gene>
    <name evidence="6" type="ORF">CLIB1423_11S03752</name>
</gene>
<dbReference type="Gene3D" id="2.10.110.10">
    <property type="entry name" value="Cysteine Rich Protein"/>
    <property type="match status" value="2"/>
</dbReference>
<dbReference type="OrthoDB" id="1112565at2759"/>
<accession>A0A9P0QSK1</accession>
<feature type="compositionally biased region" description="Low complexity" evidence="4">
    <location>
        <begin position="64"/>
        <end position="77"/>
    </location>
</feature>
<evidence type="ECO:0000256" key="3">
    <source>
        <dbReference type="PROSITE-ProRule" id="PRU00125"/>
    </source>
</evidence>
<dbReference type="CDD" id="cd08368">
    <property type="entry name" value="LIM"/>
    <property type="match status" value="1"/>
</dbReference>
<keyword evidence="3" id="KW-0440">LIM domain</keyword>
<feature type="region of interest" description="Disordered" evidence="4">
    <location>
        <begin position="347"/>
        <end position="422"/>
    </location>
</feature>
<feature type="compositionally biased region" description="Polar residues" evidence="4">
    <location>
        <begin position="147"/>
        <end position="162"/>
    </location>
</feature>
<dbReference type="InterPro" id="IPR001781">
    <property type="entry name" value="Znf_LIM"/>
</dbReference>
<name>A0A9P0QSK1_9ASCO</name>
<feature type="compositionally biased region" description="Polar residues" evidence="4">
    <location>
        <begin position="316"/>
        <end position="332"/>
    </location>
</feature>
<dbReference type="AlphaFoldDB" id="A0A9P0QSK1"/>
<keyword evidence="7" id="KW-1185">Reference proteome</keyword>
<comment type="caution">
    <text evidence="6">The sequence shown here is derived from an EMBL/GenBank/DDBJ whole genome shotgun (WGS) entry which is preliminary data.</text>
</comment>
<evidence type="ECO:0000256" key="4">
    <source>
        <dbReference type="SAM" id="MobiDB-lite"/>
    </source>
</evidence>
<feature type="compositionally biased region" description="Low complexity" evidence="4">
    <location>
        <begin position="171"/>
        <end position="183"/>
    </location>
</feature>
<feature type="compositionally biased region" description="Low complexity" evidence="4">
    <location>
        <begin position="127"/>
        <end position="142"/>
    </location>
</feature>
<feature type="compositionally biased region" description="Basic and acidic residues" evidence="4">
    <location>
        <begin position="621"/>
        <end position="634"/>
    </location>
</feature>
<proteinExistence type="predicted"/>
<organism evidence="6 7">
    <name type="scientific">[Candida] railenensis</name>
    <dbReference type="NCBI Taxonomy" id="45579"/>
    <lineage>
        <taxon>Eukaryota</taxon>
        <taxon>Fungi</taxon>
        <taxon>Dikarya</taxon>
        <taxon>Ascomycota</taxon>
        <taxon>Saccharomycotina</taxon>
        <taxon>Pichiomycetes</taxon>
        <taxon>Debaryomycetaceae</taxon>
        <taxon>Kurtzmaniella</taxon>
    </lineage>
</organism>
<dbReference type="CDD" id="cd09397">
    <property type="entry name" value="LIM1_UF1"/>
    <property type="match status" value="1"/>
</dbReference>
<feature type="domain" description="LIM zinc-binding" evidence="5">
    <location>
        <begin position="772"/>
        <end position="831"/>
    </location>
</feature>
<dbReference type="Proteomes" id="UP000837801">
    <property type="component" value="Unassembled WGS sequence"/>
</dbReference>